<feature type="domain" description="GCVT N-terminal" evidence="7">
    <location>
        <begin position="6"/>
        <end position="256"/>
    </location>
</feature>
<dbReference type="InterPro" id="IPR022903">
    <property type="entry name" value="GcvT_bac"/>
</dbReference>
<comment type="subunit">
    <text evidence="5">The glycine cleavage system is composed of four proteins: P, T, L and H.</text>
</comment>
<dbReference type="InterPro" id="IPR028896">
    <property type="entry name" value="GcvT/YgfZ/DmdA"/>
</dbReference>
<dbReference type="HAMAP" id="MF_00259">
    <property type="entry name" value="GcvT"/>
    <property type="match status" value="1"/>
</dbReference>
<dbReference type="PANTHER" id="PTHR43757:SF2">
    <property type="entry name" value="AMINOMETHYLTRANSFERASE, MITOCHONDRIAL"/>
    <property type="match status" value="1"/>
</dbReference>
<keyword evidence="9" id="KW-0489">Methyltransferase</keyword>
<proteinExistence type="inferred from homology"/>
<dbReference type="Pfam" id="PF01571">
    <property type="entry name" value="GCV_T"/>
    <property type="match status" value="1"/>
</dbReference>
<name>A0A7K4MJ25_9ARCH</name>
<dbReference type="GO" id="GO:0032259">
    <property type="term" value="P:methylation"/>
    <property type="evidence" value="ECO:0007669"/>
    <property type="project" value="UniProtKB-KW"/>
</dbReference>
<dbReference type="Pfam" id="PF08669">
    <property type="entry name" value="GCV_T_C"/>
    <property type="match status" value="1"/>
</dbReference>
<sequence length="351" mass="39851">MRSPFFKNHLELKAKMVDFHGWEMPLQYSGIIDEHKNVRESVGLFDVSHMGRFKIKGEAESQIQHLITNDISKIGDKQSIYSPMCNENGGIIDDVIVNRINSNEFVIVVNSSNIKKDLNWITKNVKSCEIQNVTEDYALLALQGPKAENVLKDAGVEQIENLKTFHLLEAKLYDVDCIISRTGYTGEDGFELFFDSKQVQVWEKLLGTGTKYGIKPIGLGARDTLRLEAGLMLYGNDIDETITPLEAPLKWTVKFETEFIGKAALEQKKVERKIRGFEIIEAKRVARKDNKIYDEGKEIGIVTSGSFSPTLGKPIGYCFVPIEYSLEREIKIDIGGKFYDSKLTSTRFYKR</sequence>
<dbReference type="EMBL" id="JACATE010000015">
    <property type="protein sequence ID" value="NWJ29191.1"/>
    <property type="molecule type" value="Genomic_DNA"/>
</dbReference>
<dbReference type="SUPFAM" id="SSF101790">
    <property type="entry name" value="Aminomethyltransferase beta-barrel domain"/>
    <property type="match status" value="1"/>
</dbReference>
<dbReference type="AlphaFoldDB" id="A0A7K4MJ25"/>
<evidence type="ECO:0000256" key="3">
    <source>
        <dbReference type="ARBA" id="ARBA00022679"/>
    </source>
</evidence>
<comment type="similarity">
    <text evidence="1 5">Belongs to the GcvT family.</text>
</comment>
<dbReference type="GO" id="GO:0004047">
    <property type="term" value="F:aminomethyltransferase activity"/>
    <property type="evidence" value="ECO:0007669"/>
    <property type="project" value="UniProtKB-UniRule"/>
</dbReference>
<gene>
    <name evidence="5 9" type="primary">gcvT</name>
    <name evidence="9" type="ORF">HX848_07435</name>
</gene>
<keyword evidence="2 5" id="KW-0032">Aminotransferase</keyword>
<comment type="catalytic activity">
    <reaction evidence="4 5">
        <text>N(6)-[(R)-S(8)-aminomethyldihydrolipoyl]-L-lysyl-[protein] + (6S)-5,6,7,8-tetrahydrofolate = N(6)-[(R)-dihydrolipoyl]-L-lysyl-[protein] + (6R)-5,10-methylene-5,6,7,8-tetrahydrofolate + NH4(+)</text>
        <dbReference type="Rhea" id="RHEA:16945"/>
        <dbReference type="Rhea" id="RHEA-COMP:10475"/>
        <dbReference type="Rhea" id="RHEA-COMP:10492"/>
        <dbReference type="ChEBI" id="CHEBI:15636"/>
        <dbReference type="ChEBI" id="CHEBI:28938"/>
        <dbReference type="ChEBI" id="CHEBI:57453"/>
        <dbReference type="ChEBI" id="CHEBI:83100"/>
        <dbReference type="ChEBI" id="CHEBI:83143"/>
        <dbReference type="EC" id="2.1.2.10"/>
    </reaction>
</comment>
<dbReference type="InterPro" id="IPR006223">
    <property type="entry name" value="GcvT"/>
</dbReference>
<organism evidence="9 10">
    <name type="scientific">Marine Group I thaumarchaeote</name>
    <dbReference type="NCBI Taxonomy" id="2511932"/>
    <lineage>
        <taxon>Archaea</taxon>
        <taxon>Nitrososphaerota</taxon>
        <taxon>Marine Group I</taxon>
    </lineage>
</organism>
<protein>
    <recommendedName>
        <fullName evidence="5">Probable aminomethyltransferase</fullName>
        <ecNumber evidence="5">2.1.2.10</ecNumber>
    </recommendedName>
    <alternativeName>
        <fullName evidence="5">Glycine cleavage system T protein</fullName>
    </alternativeName>
</protein>
<dbReference type="PANTHER" id="PTHR43757">
    <property type="entry name" value="AMINOMETHYLTRANSFERASE"/>
    <property type="match status" value="1"/>
</dbReference>
<evidence type="ECO:0000259" key="8">
    <source>
        <dbReference type="Pfam" id="PF08669"/>
    </source>
</evidence>
<reference evidence="9 10" key="1">
    <citation type="journal article" date="2019" name="Environ. Microbiol.">
        <title>Genomics insights into ecotype formation of ammonia-oxidizing archaea in the deep ocean.</title>
        <authorList>
            <person name="Wang Y."/>
            <person name="Huang J.M."/>
            <person name="Cui G.J."/>
            <person name="Nunoura T."/>
            <person name="Takaki Y."/>
            <person name="Li W.L."/>
            <person name="Li J."/>
            <person name="Gao Z.M."/>
            <person name="Takai K."/>
            <person name="Zhang A.Q."/>
            <person name="Stepanauskas R."/>
        </authorList>
    </citation>
    <scope>NUCLEOTIDE SEQUENCE [LARGE SCALE GENOMIC DNA]</scope>
    <source>
        <strain evidence="9 10">T1L11</strain>
    </source>
</reference>
<dbReference type="NCBIfam" id="TIGR00528">
    <property type="entry name" value="gcvT"/>
    <property type="match status" value="1"/>
</dbReference>
<dbReference type="SUPFAM" id="SSF103025">
    <property type="entry name" value="Folate-binding domain"/>
    <property type="match status" value="1"/>
</dbReference>
<evidence type="ECO:0000256" key="6">
    <source>
        <dbReference type="PIRSR" id="PIRSR006487-1"/>
    </source>
</evidence>
<dbReference type="GO" id="GO:0008483">
    <property type="term" value="F:transaminase activity"/>
    <property type="evidence" value="ECO:0007669"/>
    <property type="project" value="UniProtKB-KW"/>
</dbReference>
<dbReference type="GO" id="GO:0005960">
    <property type="term" value="C:glycine cleavage complex"/>
    <property type="evidence" value="ECO:0007669"/>
    <property type="project" value="InterPro"/>
</dbReference>
<dbReference type="Gene3D" id="4.10.1250.10">
    <property type="entry name" value="Aminomethyltransferase fragment"/>
    <property type="match status" value="1"/>
</dbReference>
<dbReference type="InterPro" id="IPR027266">
    <property type="entry name" value="TrmE/GcvT-like"/>
</dbReference>
<evidence type="ECO:0000256" key="5">
    <source>
        <dbReference type="HAMAP-Rule" id="MF_00259"/>
    </source>
</evidence>
<dbReference type="EC" id="2.1.2.10" evidence="5"/>
<dbReference type="FunFam" id="4.10.1250.10:FF:000001">
    <property type="entry name" value="Aminomethyltransferase"/>
    <property type="match status" value="1"/>
</dbReference>
<evidence type="ECO:0000313" key="9">
    <source>
        <dbReference type="EMBL" id="NWJ29191.1"/>
    </source>
</evidence>
<evidence type="ECO:0000256" key="1">
    <source>
        <dbReference type="ARBA" id="ARBA00008609"/>
    </source>
</evidence>
<evidence type="ECO:0000313" key="10">
    <source>
        <dbReference type="Proteomes" id="UP000563820"/>
    </source>
</evidence>
<dbReference type="FunFam" id="3.30.70.1400:FF:000001">
    <property type="entry name" value="Aminomethyltransferase"/>
    <property type="match status" value="1"/>
</dbReference>
<dbReference type="GO" id="GO:0008168">
    <property type="term" value="F:methyltransferase activity"/>
    <property type="evidence" value="ECO:0007669"/>
    <property type="project" value="UniProtKB-KW"/>
</dbReference>
<feature type="domain" description="Aminomethyltransferase C-terminal" evidence="8">
    <location>
        <begin position="272"/>
        <end position="350"/>
    </location>
</feature>
<dbReference type="GO" id="GO:0005829">
    <property type="term" value="C:cytosol"/>
    <property type="evidence" value="ECO:0007669"/>
    <property type="project" value="TreeGrafter"/>
</dbReference>
<accession>A0A7K4MJ25</accession>
<evidence type="ECO:0000256" key="2">
    <source>
        <dbReference type="ARBA" id="ARBA00022576"/>
    </source>
</evidence>
<evidence type="ECO:0000259" key="7">
    <source>
        <dbReference type="Pfam" id="PF01571"/>
    </source>
</evidence>
<comment type="caution">
    <text evidence="9">The sequence shown here is derived from an EMBL/GenBank/DDBJ whole genome shotgun (WGS) entry which is preliminary data.</text>
</comment>
<dbReference type="InterPro" id="IPR029043">
    <property type="entry name" value="GcvT/YgfZ_C"/>
</dbReference>
<comment type="function">
    <text evidence="5">The glycine cleavage system catalyzes the degradation of glycine.</text>
</comment>
<dbReference type="GO" id="GO:0019464">
    <property type="term" value="P:glycine decarboxylation via glycine cleavage system"/>
    <property type="evidence" value="ECO:0007669"/>
    <property type="project" value="UniProtKB-UniRule"/>
</dbReference>
<feature type="binding site" evidence="6">
    <location>
        <position position="191"/>
    </location>
    <ligand>
        <name>substrate</name>
    </ligand>
</feature>
<keyword evidence="3 5" id="KW-0808">Transferase</keyword>
<dbReference type="PIRSF" id="PIRSF006487">
    <property type="entry name" value="GcvT"/>
    <property type="match status" value="1"/>
</dbReference>
<dbReference type="Gene3D" id="3.30.1360.120">
    <property type="entry name" value="Probable tRNA modification gtpase trme, domain 1"/>
    <property type="match status" value="1"/>
</dbReference>
<dbReference type="InterPro" id="IPR006222">
    <property type="entry name" value="GCVT_N"/>
</dbReference>
<dbReference type="InterPro" id="IPR013977">
    <property type="entry name" value="GcvT_C"/>
</dbReference>
<dbReference type="Gene3D" id="2.40.30.110">
    <property type="entry name" value="Aminomethyltransferase beta-barrel domains"/>
    <property type="match status" value="1"/>
</dbReference>
<dbReference type="Proteomes" id="UP000563820">
    <property type="component" value="Unassembled WGS sequence"/>
</dbReference>
<dbReference type="Gene3D" id="3.30.70.1400">
    <property type="entry name" value="Aminomethyltransferase beta-barrel domains"/>
    <property type="match status" value="1"/>
</dbReference>
<evidence type="ECO:0000256" key="4">
    <source>
        <dbReference type="ARBA" id="ARBA00047665"/>
    </source>
</evidence>
<dbReference type="NCBIfam" id="NF001567">
    <property type="entry name" value="PRK00389.1"/>
    <property type="match status" value="1"/>
</dbReference>